<accession>A0A0C9XWE9</accession>
<evidence type="ECO:0000313" key="2">
    <source>
        <dbReference type="Proteomes" id="UP000054477"/>
    </source>
</evidence>
<name>A0A0C9XWE9_9AGAR</name>
<dbReference type="HOGENOM" id="CLU_2097258_0_0_1"/>
<reference evidence="1 2" key="1">
    <citation type="submission" date="2014-04" db="EMBL/GenBank/DDBJ databases">
        <authorList>
            <consortium name="DOE Joint Genome Institute"/>
            <person name="Kuo A."/>
            <person name="Kohler A."/>
            <person name="Nagy L.G."/>
            <person name="Floudas D."/>
            <person name="Copeland A."/>
            <person name="Barry K.W."/>
            <person name="Cichocki N."/>
            <person name="Veneault-Fourrey C."/>
            <person name="LaButti K."/>
            <person name="Lindquist E.A."/>
            <person name="Lipzen A."/>
            <person name="Lundell T."/>
            <person name="Morin E."/>
            <person name="Murat C."/>
            <person name="Sun H."/>
            <person name="Tunlid A."/>
            <person name="Henrissat B."/>
            <person name="Grigoriev I.V."/>
            <person name="Hibbett D.S."/>
            <person name="Martin F."/>
            <person name="Nordberg H.P."/>
            <person name="Cantor M.N."/>
            <person name="Hua S.X."/>
        </authorList>
    </citation>
    <scope>NUCLEOTIDE SEQUENCE [LARGE SCALE GENOMIC DNA]</scope>
    <source>
        <strain evidence="1 2">LaAM-08-1</strain>
    </source>
</reference>
<dbReference type="Proteomes" id="UP000054477">
    <property type="component" value="Unassembled WGS sequence"/>
</dbReference>
<dbReference type="EMBL" id="KN838556">
    <property type="protein sequence ID" value="KIK05909.1"/>
    <property type="molecule type" value="Genomic_DNA"/>
</dbReference>
<gene>
    <name evidence="1" type="ORF">K443DRAFT_120330</name>
</gene>
<dbReference type="AlphaFoldDB" id="A0A0C9XWE9"/>
<proteinExistence type="predicted"/>
<sequence>MPLLVELKPELESGGFGGPDGMLDDVEGKEESQAQSAWLKNNSAFKSRSLRNDIDATTASGLSRLRAPCFVPLLPMRLLLSAYPSGWRKSWEVGTSIFVCREKVHQLCYGRELKGS</sequence>
<organism evidence="1 2">
    <name type="scientific">Laccaria amethystina LaAM-08-1</name>
    <dbReference type="NCBI Taxonomy" id="1095629"/>
    <lineage>
        <taxon>Eukaryota</taxon>
        <taxon>Fungi</taxon>
        <taxon>Dikarya</taxon>
        <taxon>Basidiomycota</taxon>
        <taxon>Agaricomycotina</taxon>
        <taxon>Agaricomycetes</taxon>
        <taxon>Agaricomycetidae</taxon>
        <taxon>Agaricales</taxon>
        <taxon>Agaricineae</taxon>
        <taxon>Hydnangiaceae</taxon>
        <taxon>Laccaria</taxon>
    </lineage>
</organism>
<reference evidence="2" key="2">
    <citation type="submission" date="2015-01" db="EMBL/GenBank/DDBJ databases">
        <title>Evolutionary Origins and Diversification of the Mycorrhizal Mutualists.</title>
        <authorList>
            <consortium name="DOE Joint Genome Institute"/>
            <consortium name="Mycorrhizal Genomics Consortium"/>
            <person name="Kohler A."/>
            <person name="Kuo A."/>
            <person name="Nagy L.G."/>
            <person name="Floudas D."/>
            <person name="Copeland A."/>
            <person name="Barry K.W."/>
            <person name="Cichocki N."/>
            <person name="Veneault-Fourrey C."/>
            <person name="LaButti K."/>
            <person name="Lindquist E.A."/>
            <person name="Lipzen A."/>
            <person name="Lundell T."/>
            <person name="Morin E."/>
            <person name="Murat C."/>
            <person name="Riley R."/>
            <person name="Ohm R."/>
            <person name="Sun H."/>
            <person name="Tunlid A."/>
            <person name="Henrissat B."/>
            <person name="Grigoriev I.V."/>
            <person name="Hibbett D.S."/>
            <person name="Martin F."/>
        </authorList>
    </citation>
    <scope>NUCLEOTIDE SEQUENCE [LARGE SCALE GENOMIC DNA]</scope>
    <source>
        <strain evidence="2">LaAM-08-1</strain>
    </source>
</reference>
<keyword evidence="2" id="KW-1185">Reference proteome</keyword>
<evidence type="ECO:0000313" key="1">
    <source>
        <dbReference type="EMBL" id="KIK05909.1"/>
    </source>
</evidence>
<protein>
    <submittedName>
        <fullName evidence="1">Uncharacterized protein</fullName>
    </submittedName>
</protein>